<evidence type="ECO:0000313" key="4">
    <source>
        <dbReference type="EMBL" id="BDG05230.1"/>
    </source>
</evidence>
<accession>A0ABN6MYA2</accession>
<feature type="signal peptide" evidence="2">
    <location>
        <begin position="1"/>
        <end position="32"/>
    </location>
</feature>
<keyword evidence="2" id="KW-0732">Signal</keyword>
<organism evidence="4 5">
    <name type="scientific">Anaeromyxobacter oryzae</name>
    <dbReference type="NCBI Taxonomy" id="2918170"/>
    <lineage>
        <taxon>Bacteria</taxon>
        <taxon>Pseudomonadati</taxon>
        <taxon>Myxococcota</taxon>
        <taxon>Myxococcia</taxon>
        <taxon>Myxococcales</taxon>
        <taxon>Cystobacterineae</taxon>
        <taxon>Anaeromyxobacteraceae</taxon>
        <taxon>Anaeromyxobacter</taxon>
    </lineage>
</organism>
<dbReference type="Gene3D" id="3.90.10.10">
    <property type="entry name" value="Cytochrome C3"/>
    <property type="match status" value="1"/>
</dbReference>
<evidence type="ECO:0000256" key="2">
    <source>
        <dbReference type="SAM" id="SignalP"/>
    </source>
</evidence>
<proteinExistence type="predicted"/>
<dbReference type="Proteomes" id="UP001162891">
    <property type="component" value="Chromosome"/>
</dbReference>
<dbReference type="InterPro" id="IPR036280">
    <property type="entry name" value="Multihaem_cyt_sf"/>
</dbReference>
<dbReference type="Pfam" id="PF09699">
    <property type="entry name" value="Paired_CXXCH_1"/>
    <property type="match status" value="1"/>
</dbReference>
<evidence type="ECO:0000256" key="1">
    <source>
        <dbReference type="SAM" id="MobiDB-lite"/>
    </source>
</evidence>
<reference evidence="5" key="1">
    <citation type="journal article" date="2022" name="Int. J. Syst. Evol. Microbiol.">
        <title>Anaeromyxobacter oryzae sp. nov., Anaeromyxobacter diazotrophicus sp. nov. and Anaeromyxobacter paludicola sp. nov., isolated from paddy soils.</title>
        <authorList>
            <person name="Itoh H."/>
            <person name="Xu Z."/>
            <person name="Mise K."/>
            <person name="Masuda Y."/>
            <person name="Ushijima N."/>
            <person name="Hayakawa C."/>
            <person name="Shiratori Y."/>
            <person name="Senoo K."/>
        </authorList>
    </citation>
    <scope>NUCLEOTIDE SEQUENCE [LARGE SCALE GENOMIC DNA]</scope>
    <source>
        <strain evidence="5">Red232</strain>
    </source>
</reference>
<sequence length="226" mass="23650">MLPAGTARVAARVWSGALALLVLSLAPAAARAYGGHDSVGCAGCHSLHTVKGPSDFAVPPNPKLLDPRTNQPYMGSTAFCLFCHADANKGGQGYLTVSQHTSHSFGLASVNRKVARVPSELLGEGGRFECLSCHDAHPSNPNYRYMRVDVGPKGEEMENLCIMCHPAKAEGGGGRKVVMFDSMDETQSSSRPARAVPPKSDPGATPPPPAPKPAAKTDGSDDPHRG</sequence>
<dbReference type="RefSeq" id="WP_248353829.1">
    <property type="nucleotide sequence ID" value="NZ_AP025591.1"/>
</dbReference>
<feature type="region of interest" description="Disordered" evidence="1">
    <location>
        <begin position="181"/>
        <end position="226"/>
    </location>
</feature>
<dbReference type="InterPro" id="IPR010177">
    <property type="entry name" value="Paired_CXXCH_1"/>
</dbReference>
<gene>
    <name evidence="4" type="ORF">AMOR_42260</name>
</gene>
<feature type="chain" id="PRO_5045747071" description="Doubled CXXCH motif domain-containing protein" evidence="2">
    <location>
        <begin position="33"/>
        <end position="226"/>
    </location>
</feature>
<dbReference type="SUPFAM" id="SSF48695">
    <property type="entry name" value="Multiheme cytochromes"/>
    <property type="match status" value="1"/>
</dbReference>
<protein>
    <recommendedName>
        <fullName evidence="3">Doubled CXXCH motif domain-containing protein</fullName>
    </recommendedName>
</protein>
<evidence type="ECO:0000313" key="5">
    <source>
        <dbReference type="Proteomes" id="UP001162891"/>
    </source>
</evidence>
<keyword evidence="5" id="KW-1185">Reference proteome</keyword>
<feature type="domain" description="Doubled CXXCH motif" evidence="3">
    <location>
        <begin position="129"/>
        <end position="169"/>
    </location>
</feature>
<dbReference type="EMBL" id="AP025591">
    <property type="protein sequence ID" value="BDG05230.1"/>
    <property type="molecule type" value="Genomic_DNA"/>
</dbReference>
<name>A0ABN6MYA2_9BACT</name>
<evidence type="ECO:0000259" key="3">
    <source>
        <dbReference type="Pfam" id="PF09699"/>
    </source>
</evidence>